<dbReference type="InterPro" id="IPR008988">
    <property type="entry name" value="Transcriptional_repressor_C"/>
</dbReference>
<evidence type="ECO:0000259" key="2">
    <source>
        <dbReference type="SMART" id="SM00899"/>
    </source>
</evidence>
<dbReference type="Gene3D" id="2.30.30.90">
    <property type="match status" value="1"/>
</dbReference>
<gene>
    <name evidence="3" type="ORF">FC756_04180</name>
</gene>
<dbReference type="InterPro" id="IPR052713">
    <property type="entry name" value="FeoA"/>
</dbReference>
<keyword evidence="1" id="KW-0408">Iron</keyword>
<name>A0A4U2ZBK9_9BACI</name>
<dbReference type="SMART" id="SM00899">
    <property type="entry name" value="FeoA"/>
    <property type="match status" value="1"/>
</dbReference>
<dbReference type="Proteomes" id="UP000308744">
    <property type="component" value="Unassembled WGS sequence"/>
</dbReference>
<sequence length="86" mass="9487">MTTEKKLTSLAECSHGDCFVIKELNIEGTLRRRLLDLGFVKGAEVVVLHKSPLGDPVAYRVSNTTIALRNDESSNIFGEIVRGDLK</sequence>
<comment type="caution">
    <text evidence="3">The sequence shown here is derived from an EMBL/GenBank/DDBJ whole genome shotgun (WGS) entry which is preliminary data.</text>
</comment>
<dbReference type="InterPro" id="IPR007167">
    <property type="entry name" value="Fe-transptr_FeoA-like"/>
</dbReference>
<keyword evidence="4" id="KW-1185">Reference proteome</keyword>
<dbReference type="RefSeq" id="WP_107897548.1">
    <property type="nucleotide sequence ID" value="NZ_PYWM01000044.1"/>
</dbReference>
<protein>
    <submittedName>
        <fullName evidence="3">Ferrous iron transport protein A</fullName>
    </submittedName>
</protein>
<dbReference type="PANTHER" id="PTHR42954">
    <property type="entry name" value="FE(2+) TRANSPORT PROTEIN A"/>
    <property type="match status" value="1"/>
</dbReference>
<reference evidence="3 4" key="1">
    <citation type="submission" date="2019-04" db="EMBL/GenBank/DDBJ databases">
        <title>Lysinibacillus genome sequencing.</title>
        <authorList>
            <person name="Dunlap C."/>
        </authorList>
    </citation>
    <scope>NUCLEOTIDE SEQUENCE [LARGE SCALE GENOMIC DNA]</scope>
    <source>
        <strain evidence="3 4">CCTCC AB 2010389</strain>
    </source>
</reference>
<feature type="domain" description="Ferrous iron transporter FeoA-like" evidence="2">
    <location>
        <begin position="8"/>
        <end position="80"/>
    </location>
</feature>
<dbReference type="SUPFAM" id="SSF50037">
    <property type="entry name" value="C-terminal domain of transcriptional repressors"/>
    <property type="match status" value="1"/>
</dbReference>
<dbReference type="PANTHER" id="PTHR42954:SF2">
    <property type="entry name" value="FE(2+) TRANSPORT PROTEIN A"/>
    <property type="match status" value="1"/>
</dbReference>
<dbReference type="Pfam" id="PF04023">
    <property type="entry name" value="FeoA"/>
    <property type="match status" value="1"/>
</dbReference>
<accession>A0A4U2ZBK9</accession>
<dbReference type="InterPro" id="IPR038157">
    <property type="entry name" value="FeoA_core_dom"/>
</dbReference>
<proteinExistence type="predicted"/>
<evidence type="ECO:0000313" key="3">
    <source>
        <dbReference type="EMBL" id="TKI71817.1"/>
    </source>
</evidence>
<dbReference type="GO" id="GO:0046914">
    <property type="term" value="F:transition metal ion binding"/>
    <property type="evidence" value="ECO:0007669"/>
    <property type="project" value="InterPro"/>
</dbReference>
<organism evidence="3 4">
    <name type="scientific">Lysinibacillus mangiferihumi</name>
    <dbReference type="NCBI Taxonomy" id="1130819"/>
    <lineage>
        <taxon>Bacteria</taxon>
        <taxon>Bacillati</taxon>
        <taxon>Bacillota</taxon>
        <taxon>Bacilli</taxon>
        <taxon>Bacillales</taxon>
        <taxon>Bacillaceae</taxon>
        <taxon>Lysinibacillus</taxon>
    </lineage>
</organism>
<dbReference type="AlphaFoldDB" id="A0A4U2ZBK9"/>
<evidence type="ECO:0000256" key="1">
    <source>
        <dbReference type="ARBA" id="ARBA00023004"/>
    </source>
</evidence>
<dbReference type="EMBL" id="SZPU01000014">
    <property type="protein sequence ID" value="TKI71817.1"/>
    <property type="molecule type" value="Genomic_DNA"/>
</dbReference>
<evidence type="ECO:0000313" key="4">
    <source>
        <dbReference type="Proteomes" id="UP000308744"/>
    </source>
</evidence>